<dbReference type="PANTHER" id="PTHR18934">
    <property type="entry name" value="ATP-DEPENDENT RNA HELICASE"/>
    <property type="match status" value="1"/>
</dbReference>
<keyword evidence="8" id="KW-1185">Reference proteome</keyword>
<proteinExistence type="predicted"/>
<dbReference type="GO" id="GO:0008380">
    <property type="term" value="P:RNA splicing"/>
    <property type="evidence" value="ECO:0007669"/>
    <property type="project" value="UniProtKB-KW"/>
</dbReference>
<dbReference type="Proteomes" id="UP001161247">
    <property type="component" value="Chromosome 5"/>
</dbReference>
<evidence type="ECO:0000256" key="5">
    <source>
        <dbReference type="ARBA" id="ARBA00023187"/>
    </source>
</evidence>
<keyword evidence="4" id="KW-0067">ATP-binding</keyword>
<evidence type="ECO:0000256" key="6">
    <source>
        <dbReference type="ARBA" id="ARBA00047984"/>
    </source>
</evidence>
<name>A0AAV1DFZ8_OLDCO</name>
<evidence type="ECO:0000256" key="2">
    <source>
        <dbReference type="ARBA" id="ARBA00022664"/>
    </source>
</evidence>
<dbReference type="EMBL" id="OX459122">
    <property type="protein sequence ID" value="CAI9106799.1"/>
    <property type="molecule type" value="Genomic_DNA"/>
</dbReference>
<dbReference type="PANTHER" id="PTHR18934:SF109">
    <property type="entry name" value="ATP-DEPENDENT RNA HELICASE DHX15 HOMOLOG"/>
    <property type="match status" value="1"/>
</dbReference>
<gene>
    <name evidence="7" type="ORF">OLC1_LOCUS15244</name>
</gene>
<keyword evidence="2" id="KW-0507">mRNA processing</keyword>
<protein>
    <recommendedName>
        <fullName evidence="1">RNA helicase</fullName>
        <ecNumber evidence="1">3.6.4.13</ecNumber>
    </recommendedName>
</protein>
<dbReference type="AlphaFoldDB" id="A0AAV1DFZ8"/>
<dbReference type="InterPro" id="IPR027417">
    <property type="entry name" value="P-loop_NTPase"/>
</dbReference>
<dbReference type="GO" id="GO:0003724">
    <property type="term" value="F:RNA helicase activity"/>
    <property type="evidence" value="ECO:0007669"/>
    <property type="project" value="UniProtKB-EC"/>
</dbReference>
<dbReference type="SUPFAM" id="SSF52540">
    <property type="entry name" value="P-loop containing nucleoside triphosphate hydrolases"/>
    <property type="match status" value="1"/>
</dbReference>
<reference evidence="7" key="1">
    <citation type="submission" date="2023-03" db="EMBL/GenBank/DDBJ databases">
        <authorList>
            <person name="Julca I."/>
        </authorList>
    </citation>
    <scope>NUCLEOTIDE SEQUENCE</scope>
</reference>
<organism evidence="7 8">
    <name type="scientific">Oldenlandia corymbosa var. corymbosa</name>
    <dbReference type="NCBI Taxonomy" id="529605"/>
    <lineage>
        <taxon>Eukaryota</taxon>
        <taxon>Viridiplantae</taxon>
        <taxon>Streptophyta</taxon>
        <taxon>Embryophyta</taxon>
        <taxon>Tracheophyta</taxon>
        <taxon>Spermatophyta</taxon>
        <taxon>Magnoliopsida</taxon>
        <taxon>eudicotyledons</taxon>
        <taxon>Gunneridae</taxon>
        <taxon>Pentapetalae</taxon>
        <taxon>asterids</taxon>
        <taxon>lamiids</taxon>
        <taxon>Gentianales</taxon>
        <taxon>Rubiaceae</taxon>
        <taxon>Rubioideae</taxon>
        <taxon>Spermacoceae</taxon>
        <taxon>Hedyotis-Oldenlandia complex</taxon>
        <taxon>Oldenlandia</taxon>
    </lineage>
</organism>
<keyword evidence="4" id="KW-0347">Helicase</keyword>
<dbReference type="GO" id="GO:0003723">
    <property type="term" value="F:RNA binding"/>
    <property type="evidence" value="ECO:0007669"/>
    <property type="project" value="TreeGrafter"/>
</dbReference>
<dbReference type="GO" id="GO:0016787">
    <property type="term" value="F:hydrolase activity"/>
    <property type="evidence" value="ECO:0007669"/>
    <property type="project" value="UniProtKB-KW"/>
</dbReference>
<evidence type="ECO:0000313" key="7">
    <source>
        <dbReference type="EMBL" id="CAI9106799.1"/>
    </source>
</evidence>
<dbReference type="Gene3D" id="3.40.50.300">
    <property type="entry name" value="P-loop containing nucleotide triphosphate hydrolases"/>
    <property type="match status" value="2"/>
</dbReference>
<keyword evidence="5" id="KW-0508">mRNA splicing</keyword>
<keyword evidence="3" id="KW-0378">Hydrolase</keyword>
<evidence type="ECO:0000256" key="4">
    <source>
        <dbReference type="ARBA" id="ARBA00022806"/>
    </source>
</evidence>
<comment type="catalytic activity">
    <reaction evidence="6">
        <text>ATP + H2O = ADP + phosphate + H(+)</text>
        <dbReference type="Rhea" id="RHEA:13065"/>
        <dbReference type="ChEBI" id="CHEBI:15377"/>
        <dbReference type="ChEBI" id="CHEBI:15378"/>
        <dbReference type="ChEBI" id="CHEBI:30616"/>
        <dbReference type="ChEBI" id="CHEBI:43474"/>
        <dbReference type="ChEBI" id="CHEBI:456216"/>
        <dbReference type="EC" id="3.6.4.13"/>
    </reaction>
</comment>
<evidence type="ECO:0000256" key="1">
    <source>
        <dbReference type="ARBA" id="ARBA00012552"/>
    </source>
</evidence>
<keyword evidence="4" id="KW-0547">Nucleotide-binding</keyword>
<dbReference type="Gene3D" id="1.20.120.1080">
    <property type="match status" value="1"/>
</dbReference>
<evidence type="ECO:0000256" key="3">
    <source>
        <dbReference type="ARBA" id="ARBA00022801"/>
    </source>
</evidence>
<dbReference type="GO" id="GO:0006397">
    <property type="term" value="P:mRNA processing"/>
    <property type="evidence" value="ECO:0007669"/>
    <property type="project" value="UniProtKB-KW"/>
</dbReference>
<evidence type="ECO:0000313" key="8">
    <source>
        <dbReference type="Proteomes" id="UP001161247"/>
    </source>
</evidence>
<dbReference type="EC" id="3.6.4.13" evidence="1"/>
<sequence length="291" mass="32517">MEDPNLERYRVMVLDEAHQRSLATDVLFALLKKVMKQRPDLKLVVMSDTIEAAELIQSYFDGSALMKIPSRIHVTESPGDILGKKFLPEKKGLRMHKIFEPESTPVMEGGPAGRKIFVATNIAETSLTIDGIVYVVDSGLSKYNVYNPLNQVISIRSGWKDPPCEESFGGFVLLGLTKTGEMMSEFPLDAQAKCEMIPEFNCSNEILSICVMLSVPKAEKVADDHGAKACYGHIDGDHLTLLNVYHAYKQNKGDPRWCFEKFINHRSLKLADNVRQQLAGTSSYAVQGQQY</sequence>
<accession>A0AAV1DFZ8</accession>